<reference evidence="7" key="1">
    <citation type="journal article" date="2013" name="Stand. Genomic Sci.">
        <title>Complete genome sequence of the halophilic bacterium Spirochaeta africana type strain (Z-7692(T)) from the alkaline Lake Magadi in the East African Rift.</title>
        <authorList>
            <person name="Liolos K."/>
            <person name="Abt B."/>
            <person name="Scheuner C."/>
            <person name="Teshima H."/>
            <person name="Held B."/>
            <person name="Lapidus A."/>
            <person name="Nolan M."/>
            <person name="Lucas S."/>
            <person name="Deshpande S."/>
            <person name="Cheng J.F."/>
            <person name="Tapia R."/>
            <person name="Goodwin L.A."/>
            <person name="Pitluck S."/>
            <person name="Pagani I."/>
            <person name="Ivanova N."/>
            <person name="Mavromatis K."/>
            <person name="Mikhailova N."/>
            <person name="Huntemann M."/>
            <person name="Pati A."/>
            <person name="Chen A."/>
            <person name="Palaniappan K."/>
            <person name="Land M."/>
            <person name="Rohde M."/>
            <person name="Tindall B.J."/>
            <person name="Detter J.C."/>
            <person name="Goker M."/>
            <person name="Bristow J."/>
            <person name="Eisen J.A."/>
            <person name="Markowitz V."/>
            <person name="Hugenholtz P."/>
            <person name="Woyke T."/>
            <person name="Klenk H.P."/>
            <person name="Kyrpides N.C."/>
        </authorList>
    </citation>
    <scope>NUCLEOTIDE SEQUENCE</scope>
    <source>
        <strain evidence="7">ATCC 700263 / DSM 8902 / Z-7692</strain>
    </source>
</reference>
<keyword evidence="4" id="KW-0233">DNA recombination</keyword>
<dbReference type="InterPro" id="IPR013762">
    <property type="entry name" value="Integrase-like_cat_sf"/>
</dbReference>
<dbReference type="Proteomes" id="UP000007383">
    <property type="component" value="Chromosome"/>
</dbReference>
<evidence type="ECO:0000259" key="5">
    <source>
        <dbReference type="PROSITE" id="PS51898"/>
    </source>
</evidence>
<dbReference type="eggNOG" id="COG0582">
    <property type="taxonomic scope" value="Bacteria"/>
</dbReference>
<dbReference type="InterPro" id="IPR010998">
    <property type="entry name" value="Integrase_recombinase_N"/>
</dbReference>
<evidence type="ECO:0000313" key="7">
    <source>
        <dbReference type="Proteomes" id="UP000007383"/>
    </source>
</evidence>
<dbReference type="STRING" id="889378.Spiaf_1560"/>
<dbReference type="KEGG" id="sfc:Spiaf_1560"/>
<dbReference type="PANTHER" id="PTHR30629:SF2">
    <property type="entry name" value="PROPHAGE INTEGRASE INTS-RELATED"/>
    <property type="match status" value="1"/>
</dbReference>
<dbReference type="RefSeq" id="WP_014455602.1">
    <property type="nucleotide sequence ID" value="NC_017098.1"/>
</dbReference>
<dbReference type="Gene3D" id="1.10.150.130">
    <property type="match status" value="1"/>
</dbReference>
<keyword evidence="3" id="KW-0238">DNA-binding</keyword>
<dbReference type="PATRIC" id="fig|889378.3.peg.1552"/>
<dbReference type="PROSITE" id="PS51898">
    <property type="entry name" value="TYR_RECOMBINASE"/>
    <property type="match status" value="1"/>
</dbReference>
<dbReference type="GO" id="GO:0003677">
    <property type="term" value="F:DNA binding"/>
    <property type="evidence" value="ECO:0007669"/>
    <property type="project" value="UniProtKB-KW"/>
</dbReference>
<dbReference type="AlphaFoldDB" id="H9UJC6"/>
<sequence length="404" mass="46129">MARYRSKPYGLVARRLATATVWYYYHYESGQRSNLISTGIGFTRERDRARTRREATDYCETLVELGKLGGNAGKQITLQRFVELTAFWDWHRSDYIRGIIARTESDSPGISETYVRTAAQITRDHILLAHGSKLLDSIKPQHLEDLLFSWSRSASHKSANNRRSVYSVILGEATRLGHISANPWARVPPLKPAKKPRGGLTIAEVSRILERRHDDMISAAQRCYYLGTKIAFLCGLRIGEVRGLLCDDVIDVDRGDVRMSYLSISKQHSQKLGKLTPTKDKDTRNIPISADLRGELEPQLTGAGRYLLSIHPRQATPISENKMRDWFYRRMDLVGITAEQRTERRITFHSARRFFNTLLRQAGVADSIVQRFTGHDSDAMTEHYTDYLPEDLQSIMTAQDRLLS</sequence>
<keyword evidence="7" id="KW-1185">Reference proteome</keyword>
<keyword evidence="2" id="KW-0229">DNA integration</keyword>
<organism evidence="6 7">
    <name type="scientific">Spirochaeta africana (strain ATCC 700263 / DSM 8902 / Z-7692)</name>
    <dbReference type="NCBI Taxonomy" id="889378"/>
    <lineage>
        <taxon>Bacteria</taxon>
        <taxon>Pseudomonadati</taxon>
        <taxon>Spirochaetota</taxon>
        <taxon>Spirochaetia</taxon>
        <taxon>Spirochaetales</taxon>
        <taxon>Spirochaetaceae</taxon>
        <taxon>Spirochaeta</taxon>
    </lineage>
</organism>
<accession>H9UJC6</accession>
<evidence type="ECO:0000313" key="6">
    <source>
        <dbReference type="EMBL" id="AFG37619.1"/>
    </source>
</evidence>
<proteinExistence type="inferred from homology"/>
<dbReference type="Pfam" id="PF00589">
    <property type="entry name" value="Phage_integrase"/>
    <property type="match status" value="1"/>
</dbReference>
<dbReference type="InterPro" id="IPR011010">
    <property type="entry name" value="DNA_brk_join_enz"/>
</dbReference>
<feature type="domain" description="Tyr recombinase" evidence="5">
    <location>
        <begin position="195"/>
        <end position="397"/>
    </location>
</feature>
<evidence type="ECO:0000256" key="1">
    <source>
        <dbReference type="ARBA" id="ARBA00008857"/>
    </source>
</evidence>
<dbReference type="GO" id="GO:0006310">
    <property type="term" value="P:DNA recombination"/>
    <property type="evidence" value="ECO:0007669"/>
    <property type="project" value="UniProtKB-KW"/>
</dbReference>
<gene>
    <name evidence="6" type="ordered locus">Spiaf_1560</name>
</gene>
<evidence type="ECO:0000256" key="4">
    <source>
        <dbReference type="ARBA" id="ARBA00023172"/>
    </source>
</evidence>
<name>H9UJC6_SPIAZ</name>
<dbReference type="SUPFAM" id="SSF56349">
    <property type="entry name" value="DNA breaking-rejoining enzymes"/>
    <property type="match status" value="1"/>
</dbReference>
<protein>
    <submittedName>
        <fullName evidence="6">Site-specific recombinase XerD</fullName>
    </submittedName>
</protein>
<dbReference type="PANTHER" id="PTHR30629">
    <property type="entry name" value="PROPHAGE INTEGRASE"/>
    <property type="match status" value="1"/>
</dbReference>
<dbReference type="EMBL" id="CP003282">
    <property type="protein sequence ID" value="AFG37619.1"/>
    <property type="molecule type" value="Genomic_DNA"/>
</dbReference>
<evidence type="ECO:0000256" key="3">
    <source>
        <dbReference type="ARBA" id="ARBA00023125"/>
    </source>
</evidence>
<dbReference type="GO" id="GO:0015074">
    <property type="term" value="P:DNA integration"/>
    <property type="evidence" value="ECO:0007669"/>
    <property type="project" value="UniProtKB-KW"/>
</dbReference>
<dbReference type="Gene3D" id="1.10.443.10">
    <property type="entry name" value="Intergrase catalytic core"/>
    <property type="match status" value="1"/>
</dbReference>
<evidence type="ECO:0000256" key="2">
    <source>
        <dbReference type="ARBA" id="ARBA00022908"/>
    </source>
</evidence>
<dbReference type="OrthoDB" id="370771at2"/>
<comment type="similarity">
    <text evidence="1">Belongs to the 'phage' integrase family.</text>
</comment>
<dbReference type="InterPro" id="IPR050808">
    <property type="entry name" value="Phage_Integrase"/>
</dbReference>
<dbReference type="InterPro" id="IPR002104">
    <property type="entry name" value="Integrase_catalytic"/>
</dbReference>
<dbReference type="HOGENOM" id="CLU_053688_0_0_12"/>